<evidence type="ECO:0000256" key="1">
    <source>
        <dbReference type="ARBA" id="ARBA00007074"/>
    </source>
</evidence>
<name>A0ABX8JZU0_9ENTR</name>
<evidence type="ECO:0000256" key="3">
    <source>
        <dbReference type="ARBA" id="ARBA00022729"/>
    </source>
</evidence>
<keyword evidence="3" id="KW-0732">Signal</keyword>
<keyword evidence="8" id="KW-1185">Reference proteome</keyword>
<dbReference type="PANTHER" id="PTHR47360:SF1">
    <property type="entry name" value="ENDOPEPTIDASE NLPC-RELATED"/>
    <property type="match status" value="1"/>
</dbReference>
<proteinExistence type="inferred from homology"/>
<evidence type="ECO:0000256" key="2">
    <source>
        <dbReference type="ARBA" id="ARBA00022670"/>
    </source>
</evidence>
<dbReference type="InterPro" id="IPR000064">
    <property type="entry name" value="NLP_P60_dom"/>
</dbReference>
<dbReference type="PANTHER" id="PTHR47360">
    <property type="entry name" value="MUREIN DD-ENDOPEPTIDASE MEPS/MUREIN LD-CARBOXYPEPTIDASE"/>
    <property type="match status" value="1"/>
</dbReference>
<keyword evidence="4" id="KW-0378">Hydrolase</keyword>
<evidence type="ECO:0000256" key="4">
    <source>
        <dbReference type="ARBA" id="ARBA00022801"/>
    </source>
</evidence>
<dbReference type="Pfam" id="PF00877">
    <property type="entry name" value="NLPC_P60"/>
    <property type="match status" value="1"/>
</dbReference>
<evidence type="ECO:0000313" key="7">
    <source>
        <dbReference type="EMBL" id="QWW81761.1"/>
    </source>
</evidence>
<gene>
    <name evidence="7" type="ORF">KQ929_15330</name>
</gene>
<feature type="domain" description="NlpC/P60" evidence="6">
    <location>
        <begin position="48"/>
        <end position="169"/>
    </location>
</feature>
<dbReference type="SUPFAM" id="SSF54001">
    <property type="entry name" value="Cysteine proteinases"/>
    <property type="match status" value="1"/>
</dbReference>
<evidence type="ECO:0000259" key="6">
    <source>
        <dbReference type="PROSITE" id="PS51935"/>
    </source>
</evidence>
<dbReference type="PROSITE" id="PS51257">
    <property type="entry name" value="PROKAR_LIPOPROTEIN"/>
    <property type="match status" value="1"/>
</dbReference>
<dbReference type="EMBL" id="CP076838">
    <property type="protein sequence ID" value="QWW81761.1"/>
    <property type="molecule type" value="Genomic_DNA"/>
</dbReference>
<comment type="similarity">
    <text evidence="1">Belongs to the peptidase C40 family.</text>
</comment>
<keyword evidence="2" id="KW-0645">Protease</keyword>
<dbReference type="InterPro" id="IPR052062">
    <property type="entry name" value="Murein_DD/LD_carboxypeptidase"/>
</dbReference>
<dbReference type="InterPro" id="IPR038765">
    <property type="entry name" value="Papain-like_cys_pep_sf"/>
</dbReference>
<sequence length="191" mass="21824">MKLISIKLVILLVVAIISGCSEKRVHNVKNNNNKSLIKSNSHYSPDLIPVVAALHDQLNTWRTAPYQWGGTDIDGVDCSGFVWRTLKDRFNLPMKRVTTHDLIHMGVKVDKKNLRAGDLVFFKIKNGFHVGFYDTNNKFIHASVSKGVTRSSLRNVYWKRMYIGARRLPNNISEVITMNHKLPKYAHDNPL</sequence>
<evidence type="ECO:0000313" key="8">
    <source>
        <dbReference type="Proteomes" id="UP000683497"/>
    </source>
</evidence>
<protein>
    <submittedName>
        <fullName evidence="7">C40 family peptidase</fullName>
    </submittedName>
</protein>
<evidence type="ECO:0000256" key="5">
    <source>
        <dbReference type="ARBA" id="ARBA00022807"/>
    </source>
</evidence>
<dbReference type="Gene3D" id="3.90.1720.10">
    <property type="entry name" value="endopeptidase domain like (from Nostoc punctiforme)"/>
    <property type="match status" value="1"/>
</dbReference>
<dbReference type="Proteomes" id="UP000683497">
    <property type="component" value="Chromosome"/>
</dbReference>
<reference evidence="7 8" key="1">
    <citation type="submission" date="2021-06" db="EMBL/GenBank/DDBJ databases">
        <title>Leclercia pneumoniae sp. nov.</title>
        <authorList>
            <person name="Hoenemann M."/>
            <person name="Viehweger A."/>
            <person name="Dietze N."/>
        </authorList>
    </citation>
    <scope>NUCLEOTIDE SEQUENCE [LARGE SCALE GENOMIC DNA]</scope>
    <source>
        <strain evidence="8">49125</strain>
    </source>
</reference>
<dbReference type="PROSITE" id="PS51935">
    <property type="entry name" value="NLPC_P60"/>
    <property type="match status" value="1"/>
</dbReference>
<dbReference type="RefSeq" id="WP_207293815.1">
    <property type="nucleotide sequence ID" value="NZ_CP071383.1"/>
</dbReference>
<accession>A0ABX8JZU0</accession>
<organism evidence="7 8">
    <name type="scientific">Leclercia pneumoniae</name>
    <dbReference type="NCBI Taxonomy" id="2815358"/>
    <lineage>
        <taxon>Bacteria</taxon>
        <taxon>Pseudomonadati</taxon>
        <taxon>Pseudomonadota</taxon>
        <taxon>Gammaproteobacteria</taxon>
        <taxon>Enterobacterales</taxon>
        <taxon>Enterobacteriaceae</taxon>
        <taxon>Leclercia</taxon>
    </lineage>
</organism>
<keyword evidence="5" id="KW-0788">Thiol protease</keyword>